<evidence type="ECO:0000256" key="1">
    <source>
        <dbReference type="SAM" id="MobiDB-lite"/>
    </source>
</evidence>
<dbReference type="PANTHER" id="PTHR21715">
    <property type="entry name" value="RH04127P"/>
    <property type="match status" value="1"/>
</dbReference>
<dbReference type="PROSITE" id="PS50020">
    <property type="entry name" value="WW_DOMAIN_2"/>
    <property type="match status" value="1"/>
</dbReference>
<dbReference type="InterPro" id="IPR036020">
    <property type="entry name" value="WW_dom_sf"/>
</dbReference>
<evidence type="ECO:0000313" key="3">
    <source>
        <dbReference type="EMBL" id="GKT37187.1"/>
    </source>
</evidence>
<evidence type="ECO:0000259" key="2">
    <source>
        <dbReference type="PROSITE" id="PS50020"/>
    </source>
</evidence>
<proteinExistence type="predicted"/>
<feature type="region of interest" description="Disordered" evidence="1">
    <location>
        <begin position="308"/>
        <end position="389"/>
    </location>
</feature>
<accession>A0ABQ5KXK6</accession>
<dbReference type="SMART" id="SM00456">
    <property type="entry name" value="WW"/>
    <property type="match status" value="1"/>
</dbReference>
<dbReference type="PANTHER" id="PTHR21715:SF0">
    <property type="entry name" value="RH04127P"/>
    <property type="match status" value="1"/>
</dbReference>
<dbReference type="InterPro" id="IPR001202">
    <property type="entry name" value="WW_dom"/>
</dbReference>
<comment type="caution">
    <text evidence="3">The sequence shown here is derived from an EMBL/GenBank/DDBJ whole genome shotgun (WGS) entry which is preliminary data.</text>
</comment>
<protein>
    <submittedName>
        <fullName evidence="3">WW domain</fullName>
    </submittedName>
</protein>
<feature type="region of interest" description="Disordered" evidence="1">
    <location>
        <begin position="95"/>
        <end position="146"/>
    </location>
</feature>
<dbReference type="SUPFAM" id="SSF51045">
    <property type="entry name" value="WW domain"/>
    <property type="match status" value="1"/>
</dbReference>
<organism evidence="3 4">
    <name type="scientific">Aduncisulcus paluster</name>
    <dbReference type="NCBI Taxonomy" id="2918883"/>
    <lineage>
        <taxon>Eukaryota</taxon>
        <taxon>Metamonada</taxon>
        <taxon>Carpediemonas-like organisms</taxon>
        <taxon>Aduncisulcus</taxon>
    </lineage>
</organism>
<reference evidence="3" key="1">
    <citation type="submission" date="2022-03" db="EMBL/GenBank/DDBJ databases">
        <title>Draft genome sequence of Aduncisulcus paluster, a free-living microaerophilic Fornicata.</title>
        <authorList>
            <person name="Yuyama I."/>
            <person name="Kume K."/>
            <person name="Tamura T."/>
            <person name="Inagaki Y."/>
            <person name="Hashimoto T."/>
        </authorList>
    </citation>
    <scope>NUCLEOTIDE SEQUENCE</scope>
    <source>
        <strain evidence="3">NY0171</strain>
    </source>
</reference>
<dbReference type="Pfam" id="PF00397">
    <property type="entry name" value="WW"/>
    <property type="match status" value="1"/>
</dbReference>
<feature type="region of interest" description="Disordered" evidence="1">
    <location>
        <begin position="282"/>
        <end position="301"/>
    </location>
</feature>
<feature type="compositionally biased region" description="Basic residues" evidence="1">
    <location>
        <begin position="95"/>
        <end position="109"/>
    </location>
</feature>
<feature type="domain" description="WW" evidence="2">
    <location>
        <begin position="48"/>
        <end position="81"/>
    </location>
</feature>
<dbReference type="Proteomes" id="UP001057375">
    <property type="component" value="Unassembled WGS sequence"/>
</dbReference>
<evidence type="ECO:0000313" key="4">
    <source>
        <dbReference type="Proteomes" id="UP001057375"/>
    </source>
</evidence>
<dbReference type="CDD" id="cd00201">
    <property type="entry name" value="WW"/>
    <property type="match status" value="1"/>
</dbReference>
<dbReference type="InterPro" id="IPR053233">
    <property type="entry name" value="ABRA-related"/>
</dbReference>
<name>A0ABQ5KXK6_9EUKA</name>
<keyword evidence="4" id="KW-1185">Reference proteome</keyword>
<dbReference type="PROSITE" id="PS01159">
    <property type="entry name" value="WW_DOMAIN_1"/>
    <property type="match status" value="1"/>
</dbReference>
<dbReference type="EMBL" id="BQXS01011409">
    <property type="protein sequence ID" value="GKT37187.1"/>
    <property type="molecule type" value="Genomic_DNA"/>
</dbReference>
<dbReference type="Gene3D" id="3.30.1470.10">
    <property type="entry name" value="Photosystem I PsaD, reaction center subunit II"/>
    <property type="match status" value="1"/>
</dbReference>
<feature type="region of interest" description="Disordered" evidence="1">
    <location>
        <begin position="224"/>
        <end position="270"/>
    </location>
</feature>
<gene>
    <name evidence="3" type="ORF">ADUPG1_010025</name>
</gene>
<sequence>MSSEILEEELDPHYEPSEKDIMEYAQFLGMDLDADQEFFYIAREGLRAKLPTGWKPCKSPEGDLYYFNFETGDTTWDHPCDAIYKKKFEDAKKNRIGQQRKKGRLKNVPKSKSVDSISKRPPKSKGLSTIVQPLDKPSEVSSTSIPSLDQSGVVEDVALSSPSSDIAMKVANFVEQEVDKDMPRLEKAIMETRKSSSTTSIPDDVDAELPATFVDVHGRNLGREEQLRRKEEAERRIEEEEKRGLEEEALRESERKRELERNEADKKRRDAENVLLYEEKLRIEKASQMKSQREEEKRRIEDELKKEEERWKEELRREQEKWRKDAEERRKREREDDERRRRTQEEEDRLWQQRREARLKQEEEDAKRRRELAEKEEEIHRKQREQQLK</sequence>